<dbReference type="Proteomes" id="UP000095286">
    <property type="component" value="Unplaced"/>
</dbReference>
<dbReference type="WBParaSite" id="RSKR_0000074400.2">
    <property type="protein sequence ID" value="RSKR_0000074400.2"/>
    <property type="gene ID" value="RSKR_0000074400"/>
</dbReference>
<protein>
    <submittedName>
        <fullName evidence="2">N-acetylgalactosaminide beta-1,3-galactosyltransferase</fullName>
    </submittedName>
</protein>
<accession>A0AC35THN8</accession>
<proteinExistence type="predicted"/>
<sequence length="568" mass="65840">MYVKVVDEVKQKAHIQAVEKLRNETVEDFGQDFISNVDEDTYKLVSDQLKKQIKIMCIIITTPKYKQSRVIPQIETWVKRGCTDWVYASSKEDKSIKAIRSYRKDGYEFGYGKTRGGLIWSWKKYGDTFDYYLKADDDSYVVMENLRLFLMNKDPNTDVYEGFKLRISTDSEHPKPYSYHHGGAAYVMSKSVVRKLVEDSFPKRCQQSPSGADDRVIGKCLIDLKIHCPDTRDRLGGLLFMPSTPINFATKFPNAKFDIYSGYNWRKFQKGAKAYKLANDLLNKKVRIFCIIVTTPKYKQSRVIPQINTWVKRCSGYAYASSVNDDSINAIKGFGKDNYKYGYGKVRGALIKMWKKHGDKFDYYLKADDDSYVIMENLRLFLLNKDPNQDLYEGFKLHVTTDGKKPYSYHQGGAGYVMSKSVVKRLVETGFPKICQQNAAGFDDRVIGKCLTKLKVGIPDTRDMYNRLLFMPSTPNDFATKANNTKFNFFYDTNWNKFKKGSEGMSQYPLSFHYCDGNLMYAIEYLLYSANVIGIQQRIFHQSNNKIENKANVLKKMEQFSRVYYNKK</sequence>
<organism evidence="1 2">
    <name type="scientific">Rhabditophanes sp. KR3021</name>
    <dbReference type="NCBI Taxonomy" id="114890"/>
    <lineage>
        <taxon>Eukaryota</taxon>
        <taxon>Metazoa</taxon>
        <taxon>Ecdysozoa</taxon>
        <taxon>Nematoda</taxon>
        <taxon>Chromadorea</taxon>
        <taxon>Rhabditida</taxon>
        <taxon>Tylenchina</taxon>
        <taxon>Panagrolaimomorpha</taxon>
        <taxon>Strongyloidoidea</taxon>
        <taxon>Alloionematidae</taxon>
        <taxon>Rhabditophanes</taxon>
    </lineage>
</organism>
<evidence type="ECO:0000313" key="1">
    <source>
        <dbReference type="Proteomes" id="UP000095286"/>
    </source>
</evidence>
<name>A0AC35THN8_9BILA</name>
<reference evidence="2" key="1">
    <citation type="submission" date="2016-11" db="UniProtKB">
        <authorList>
            <consortium name="WormBaseParasite"/>
        </authorList>
    </citation>
    <scope>IDENTIFICATION</scope>
    <source>
        <strain evidence="2">KR3021</strain>
    </source>
</reference>
<evidence type="ECO:0000313" key="2">
    <source>
        <dbReference type="WBParaSite" id="RSKR_0000074400.2"/>
    </source>
</evidence>